<dbReference type="AlphaFoldDB" id="F8FAA7"/>
<proteinExistence type="predicted"/>
<organism evidence="1 2">
    <name type="scientific">Paenibacillus mucilaginosus (strain KNP414)</name>
    <dbReference type="NCBI Taxonomy" id="1036673"/>
    <lineage>
        <taxon>Bacteria</taxon>
        <taxon>Bacillati</taxon>
        <taxon>Bacillota</taxon>
        <taxon>Bacilli</taxon>
        <taxon>Bacillales</taxon>
        <taxon>Paenibacillaceae</taxon>
        <taxon>Paenibacillus</taxon>
    </lineage>
</organism>
<dbReference type="Proteomes" id="UP000006620">
    <property type="component" value="Chromosome"/>
</dbReference>
<evidence type="ECO:0000313" key="2">
    <source>
        <dbReference type="Proteomes" id="UP000006620"/>
    </source>
</evidence>
<dbReference type="RefSeq" id="WP_013914724.1">
    <property type="nucleotide sequence ID" value="NC_015690.1"/>
</dbReference>
<sequence length="96" mass="10729">MRQINHINITDTNGKIYCCLRNKIVTLDDHQKQKFCGGCKMFAGDAGGRGVECVWDDIRPVANPHIVNNPFTEMLSNQARRVNLTDHLSTVAVFGV</sequence>
<gene>
    <name evidence="1" type="ordered locus">KNP414_00970</name>
</gene>
<accession>F8FAA7</accession>
<evidence type="ECO:0000313" key="1">
    <source>
        <dbReference type="EMBL" id="AEI39560.1"/>
    </source>
</evidence>
<dbReference type="EMBL" id="CP002869">
    <property type="protein sequence ID" value="AEI39560.1"/>
    <property type="molecule type" value="Genomic_DNA"/>
</dbReference>
<dbReference type="PATRIC" id="fig|1036673.3.peg.871"/>
<reference evidence="2" key="1">
    <citation type="submission" date="2011-06" db="EMBL/GenBank/DDBJ databases">
        <title>Complete genome sequence of Paenibacillus mucilaginosus KNP414.</title>
        <authorList>
            <person name="Wang J."/>
            <person name="Hu S."/>
            <person name="Hu X."/>
            <person name="Zhang B."/>
            <person name="Dong D."/>
            <person name="Zhang S."/>
            <person name="Zhao K."/>
            <person name="Wu D."/>
        </authorList>
    </citation>
    <scope>NUCLEOTIDE SEQUENCE [LARGE SCALE GENOMIC DNA]</scope>
    <source>
        <strain evidence="2">KNP414</strain>
    </source>
</reference>
<name>F8FAA7_PAEMK</name>
<protein>
    <submittedName>
        <fullName evidence="1">Uncharacterized protein</fullName>
    </submittedName>
</protein>
<reference evidence="1 2" key="2">
    <citation type="journal article" date="2013" name="Genome Announc.">
        <title>Genome Sequence of Growth-Improving Paenibacillus mucilaginosus Strain KNP414.</title>
        <authorList>
            <person name="Lu J.J."/>
            <person name="Wang J.F."/>
            <person name="Hu X.F."/>
        </authorList>
    </citation>
    <scope>NUCLEOTIDE SEQUENCE [LARGE SCALE GENOMIC DNA]</scope>
    <source>
        <strain evidence="1 2">KNP414</strain>
    </source>
</reference>
<dbReference type="KEGG" id="pms:KNP414_00970"/>
<dbReference type="HOGENOM" id="CLU_2383408_0_0_9"/>